<evidence type="ECO:0000256" key="3">
    <source>
        <dbReference type="ARBA" id="ARBA00023027"/>
    </source>
</evidence>
<organism evidence="4 5">
    <name type="scientific">Legionella geestiana</name>
    <dbReference type="NCBI Taxonomy" id="45065"/>
    <lineage>
        <taxon>Bacteria</taxon>
        <taxon>Pseudomonadati</taxon>
        <taxon>Pseudomonadota</taxon>
        <taxon>Gammaproteobacteria</taxon>
        <taxon>Legionellales</taxon>
        <taxon>Legionellaceae</taxon>
        <taxon>Legionella</taxon>
    </lineage>
</organism>
<dbReference type="Pfam" id="PF00171">
    <property type="entry name" value="Aldedh"/>
    <property type="match status" value="1"/>
</dbReference>
<dbReference type="FunFam" id="3.40.309.10:FF:000002">
    <property type="entry name" value="Methylmalonate-semialdehyde dehydrogenase (Acylating)"/>
    <property type="match status" value="1"/>
</dbReference>
<dbReference type="Proteomes" id="UP000054785">
    <property type="component" value="Unassembled WGS sequence"/>
</dbReference>
<name>A0A0W0TP03_9GAMM</name>
<dbReference type="GO" id="GO:0006210">
    <property type="term" value="P:thymine catabolic process"/>
    <property type="evidence" value="ECO:0007669"/>
    <property type="project" value="TreeGrafter"/>
</dbReference>
<dbReference type="PANTHER" id="PTHR43866:SF4">
    <property type="entry name" value="MALONATE-SEMIALDEHYDE DEHYDROGENASE"/>
    <property type="match status" value="1"/>
</dbReference>
<dbReference type="Gene3D" id="3.40.309.10">
    <property type="entry name" value="Aldehyde Dehydrogenase, Chain A, domain 2"/>
    <property type="match status" value="1"/>
</dbReference>
<evidence type="ECO:0000313" key="5">
    <source>
        <dbReference type="Proteomes" id="UP000054785"/>
    </source>
</evidence>
<sequence>MGYTVPHILAGTARLEPAADLSHPITNPATGDVIGRVPYASRALCMEAVENARTAFPGWAATPPIRRARILNRFRELLERHTDELAEIVTREHGKTLEDARGSVARGIEAVEFYSALTSRLQGQFSLNAAGGIDCCTFPQPLGVCAGVSPFNFPVMVPLWMMAPAIACGNTFIIKPSEQDPSATVRLVELLKEAGLPDGVVQCLQGNRETVDTLLAHPDIEAFTAVASTPVAEAIYRTATANGKRAHTFGGAKNHCVVMPDADMDMAADAITGAAFGSAGERCMALSVVVSVGEDSARRLTDALITRVKNIRVGAGNEPGVDMGPLISAAHRERVLAFIDEGVKEGARLLVDGRGFRHKDFPNGFFTGPTLFDDVREDMQIYQQEIFGPVLVMLTVKTFEDALALVNRHAYGNGTAIFTRSGYFAREYSTRVNVGMVGVNIPIPVPVATHPFGGWKRSSFGDTFMHGDESFHFYTRRKSVTSRWPTSREDTSAFVMPVND</sequence>
<dbReference type="GO" id="GO:0004491">
    <property type="term" value="F:methylmalonate-semialdehyde dehydrogenase (acylating, NAD) activity"/>
    <property type="evidence" value="ECO:0007669"/>
    <property type="project" value="UniProtKB-EC"/>
</dbReference>
<comment type="caution">
    <text evidence="4">The sequence shown here is derived from an EMBL/GenBank/DDBJ whole genome shotgun (WGS) entry which is preliminary data.</text>
</comment>
<dbReference type="InterPro" id="IPR015590">
    <property type="entry name" value="Aldehyde_DH_dom"/>
</dbReference>
<dbReference type="SUPFAM" id="SSF53720">
    <property type="entry name" value="ALDH-like"/>
    <property type="match status" value="1"/>
</dbReference>
<dbReference type="InterPro" id="IPR016163">
    <property type="entry name" value="Ald_DH_C"/>
</dbReference>
<dbReference type="InterPro" id="IPR016161">
    <property type="entry name" value="Ald_DH/histidinol_DH"/>
</dbReference>
<dbReference type="CDD" id="cd07085">
    <property type="entry name" value="ALDH_F6_MMSDH"/>
    <property type="match status" value="1"/>
</dbReference>
<dbReference type="InterPro" id="IPR010061">
    <property type="entry name" value="MeMal-semiAld_DH"/>
</dbReference>
<protein>
    <recommendedName>
        <fullName evidence="1">methylmalonate-semialdehyde dehydrogenase (CoA acylating)</fullName>
        <ecNumber evidence="1">1.2.1.27</ecNumber>
    </recommendedName>
</protein>
<evidence type="ECO:0000256" key="2">
    <source>
        <dbReference type="ARBA" id="ARBA00023002"/>
    </source>
</evidence>
<proteinExistence type="predicted"/>
<evidence type="ECO:0000313" key="4">
    <source>
        <dbReference type="EMBL" id="KTC97329.1"/>
    </source>
</evidence>
<dbReference type="InterPro" id="IPR016162">
    <property type="entry name" value="Ald_DH_N"/>
</dbReference>
<dbReference type="EMBL" id="LNYC01000072">
    <property type="protein sequence ID" value="KTC97329.1"/>
    <property type="molecule type" value="Genomic_DNA"/>
</dbReference>
<dbReference type="Gene3D" id="3.40.605.10">
    <property type="entry name" value="Aldehyde Dehydrogenase, Chain A, domain 1"/>
    <property type="match status" value="1"/>
</dbReference>
<dbReference type="InterPro" id="IPR016160">
    <property type="entry name" value="Ald_DH_CS_CYS"/>
</dbReference>
<dbReference type="PANTHER" id="PTHR43866">
    <property type="entry name" value="MALONATE-SEMIALDEHYDE DEHYDROGENASE"/>
    <property type="match status" value="1"/>
</dbReference>
<dbReference type="PATRIC" id="fig|45065.4.peg.2162"/>
<dbReference type="EC" id="1.2.1.27" evidence="1"/>
<reference evidence="4 5" key="1">
    <citation type="submission" date="2015-11" db="EMBL/GenBank/DDBJ databases">
        <title>Genomic analysis of 38 Legionella species identifies large and diverse effector repertoires.</title>
        <authorList>
            <person name="Burstein D."/>
            <person name="Amaro F."/>
            <person name="Zusman T."/>
            <person name="Lifshitz Z."/>
            <person name="Cohen O."/>
            <person name="Gilbert J.A."/>
            <person name="Pupko T."/>
            <person name="Shuman H.A."/>
            <person name="Segal G."/>
        </authorList>
    </citation>
    <scope>NUCLEOTIDE SEQUENCE [LARGE SCALE GENOMIC DNA]</scope>
    <source>
        <strain evidence="4 5">ATCC 49504</strain>
    </source>
</reference>
<dbReference type="PROSITE" id="PS00070">
    <property type="entry name" value="ALDEHYDE_DEHYDR_CYS"/>
    <property type="match status" value="1"/>
</dbReference>
<keyword evidence="5" id="KW-1185">Reference proteome</keyword>
<dbReference type="AlphaFoldDB" id="A0A0W0TP03"/>
<keyword evidence="3" id="KW-0520">NAD</keyword>
<accession>A0A0W0TP03</accession>
<keyword evidence="2" id="KW-0560">Oxidoreductase</keyword>
<dbReference type="RefSeq" id="WP_028385646.1">
    <property type="nucleotide sequence ID" value="NZ_CAAAHN010000002.1"/>
</dbReference>
<dbReference type="NCBIfam" id="TIGR01722">
    <property type="entry name" value="MMSDH"/>
    <property type="match status" value="1"/>
</dbReference>
<dbReference type="STRING" id="45065.Lgee_1990"/>
<dbReference type="GO" id="GO:0006574">
    <property type="term" value="P:L-valine catabolic process"/>
    <property type="evidence" value="ECO:0007669"/>
    <property type="project" value="TreeGrafter"/>
</dbReference>
<gene>
    <name evidence="4" type="ORF">Lgee_1990</name>
</gene>
<evidence type="ECO:0000256" key="1">
    <source>
        <dbReference type="ARBA" id="ARBA00013048"/>
    </source>
</evidence>
<dbReference type="OrthoDB" id="9812625at2"/>